<dbReference type="SUPFAM" id="SSF52172">
    <property type="entry name" value="CheY-like"/>
    <property type="match status" value="1"/>
</dbReference>
<proteinExistence type="predicted"/>
<dbReference type="RefSeq" id="WP_075367289.1">
    <property type="nucleotide sequence ID" value="NZ_MLBF01000081.1"/>
</dbReference>
<dbReference type="InterPro" id="IPR001789">
    <property type="entry name" value="Sig_transdc_resp-reg_receiver"/>
</dbReference>
<dbReference type="InterPro" id="IPR011006">
    <property type="entry name" value="CheY-like_superfamily"/>
</dbReference>
<keyword evidence="6" id="KW-1185">Reference proteome</keyword>
<dbReference type="Gene3D" id="3.40.50.2300">
    <property type="match status" value="1"/>
</dbReference>
<keyword evidence="3" id="KW-0597">Phosphoprotein</keyword>
<dbReference type="Proteomes" id="UP000186102">
    <property type="component" value="Unassembled WGS sequence"/>
</dbReference>
<evidence type="ECO:0000313" key="5">
    <source>
        <dbReference type="EMBL" id="OLN26297.1"/>
    </source>
</evidence>
<name>A0A1Q8QG25_9FIRM</name>
<organism evidence="5 6">
    <name type="scientific">Desulfosporosinus metallidurans</name>
    <dbReference type="NCBI Taxonomy" id="1888891"/>
    <lineage>
        <taxon>Bacteria</taxon>
        <taxon>Bacillati</taxon>
        <taxon>Bacillota</taxon>
        <taxon>Clostridia</taxon>
        <taxon>Eubacteriales</taxon>
        <taxon>Desulfitobacteriaceae</taxon>
        <taxon>Desulfosporosinus</taxon>
    </lineage>
</organism>
<dbReference type="Pfam" id="PF00072">
    <property type="entry name" value="Response_reg"/>
    <property type="match status" value="1"/>
</dbReference>
<dbReference type="STRING" id="1888891.DSOL_5051"/>
<evidence type="ECO:0000256" key="3">
    <source>
        <dbReference type="PROSITE-ProRule" id="PRU00169"/>
    </source>
</evidence>
<dbReference type="PANTHER" id="PTHR43228">
    <property type="entry name" value="TWO-COMPONENT RESPONSE REGULATOR"/>
    <property type="match status" value="1"/>
</dbReference>
<reference evidence="5 6" key="1">
    <citation type="submission" date="2016-09" db="EMBL/GenBank/DDBJ databases">
        <title>Complete genome of Desulfosporosinus sp. OL.</title>
        <authorList>
            <person name="Mardanov A."/>
            <person name="Beletsky A."/>
            <person name="Panova A."/>
            <person name="Karnachuk O."/>
            <person name="Ravin N."/>
        </authorList>
    </citation>
    <scope>NUCLEOTIDE SEQUENCE [LARGE SCALE GENOMIC DNA]</scope>
    <source>
        <strain evidence="5 6">OL</strain>
    </source>
</reference>
<comment type="caution">
    <text evidence="5">The sequence shown here is derived from an EMBL/GenBank/DDBJ whole genome shotgun (WGS) entry which is preliminary data.</text>
</comment>
<evidence type="ECO:0000256" key="2">
    <source>
        <dbReference type="ARBA" id="ARBA00024867"/>
    </source>
</evidence>
<protein>
    <recommendedName>
        <fullName evidence="1">Stage 0 sporulation protein A homolog</fullName>
    </recommendedName>
</protein>
<evidence type="ECO:0000313" key="6">
    <source>
        <dbReference type="Proteomes" id="UP000186102"/>
    </source>
</evidence>
<feature type="modified residue" description="4-aspartylphosphate" evidence="3">
    <location>
        <position position="60"/>
    </location>
</feature>
<evidence type="ECO:0000256" key="1">
    <source>
        <dbReference type="ARBA" id="ARBA00018672"/>
    </source>
</evidence>
<dbReference type="SMART" id="SM00448">
    <property type="entry name" value="REC"/>
    <property type="match status" value="1"/>
</dbReference>
<comment type="function">
    <text evidence="2">May play the central regulatory role in sporulation. It may be an element of the effector pathway responsible for the activation of sporulation genes in response to nutritional stress. Spo0A may act in concert with spo0H (a sigma factor) to control the expression of some genes that are critical to the sporulation process.</text>
</comment>
<dbReference type="AlphaFoldDB" id="A0A1Q8QG25"/>
<feature type="domain" description="Response regulatory" evidence="4">
    <location>
        <begin position="3"/>
        <end position="124"/>
    </location>
</feature>
<dbReference type="EMBL" id="MLBF01000081">
    <property type="protein sequence ID" value="OLN26297.1"/>
    <property type="molecule type" value="Genomic_DNA"/>
</dbReference>
<dbReference type="GO" id="GO:0000160">
    <property type="term" value="P:phosphorelay signal transduction system"/>
    <property type="evidence" value="ECO:0007669"/>
    <property type="project" value="InterPro"/>
</dbReference>
<dbReference type="PROSITE" id="PS50110">
    <property type="entry name" value="RESPONSE_REGULATORY"/>
    <property type="match status" value="1"/>
</dbReference>
<evidence type="ECO:0000259" key="4">
    <source>
        <dbReference type="PROSITE" id="PS50110"/>
    </source>
</evidence>
<dbReference type="PANTHER" id="PTHR43228:SF1">
    <property type="entry name" value="TWO-COMPONENT RESPONSE REGULATOR ARR22"/>
    <property type="match status" value="1"/>
</dbReference>
<dbReference type="InterPro" id="IPR052048">
    <property type="entry name" value="ST_Response_Regulator"/>
</dbReference>
<sequence length="132" mass="15374">MLNIAICDDRPIQRKLLNLLIHEYEEQNGARFNLYEFESGEEIIEKFDENKNFFDLFFLDNFMKKLTGLQTALRIRDDNIACHIVFVTASDKQLQHAFMAASPLEILFKPLQQEDINKILDKVLAGKVGERP</sequence>
<accession>A0A1Q8QG25</accession>
<dbReference type="OrthoDB" id="9802383at2"/>
<gene>
    <name evidence="5" type="ORF">DSOL_5051</name>
</gene>